<gene>
    <name evidence="1" type="ORF">OG835_02060</name>
</gene>
<keyword evidence="2" id="KW-1185">Reference proteome</keyword>
<name>A0ACD4ZBY5_9ACTN</name>
<dbReference type="EMBL" id="CP109109">
    <property type="protein sequence ID" value="WSB95912.1"/>
    <property type="molecule type" value="Genomic_DNA"/>
</dbReference>
<evidence type="ECO:0000313" key="2">
    <source>
        <dbReference type="Proteomes" id="UP001348369"/>
    </source>
</evidence>
<evidence type="ECO:0000313" key="1">
    <source>
        <dbReference type="EMBL" id="WSB95912.1"/>
    </source>
</evidence>
<reference evidence="1" key="1">
    <citation type="submission" date="2022-10" db="EMBL/GenBank/DDBJ databases">
        <title>The complete genomes of actinobacterial strains from the NBC collection.</title>
        <authorList>
            <person name="Joergensen T.S."/>
            <person name="Alvarez Arevalo M."/>
            <person name="Sterndorff E.B."/>
            <person name="Faurdal D."/>
            <person name="Vuksanovic O."/>
            <person name="Mourched A.-S."/>
            <person name="Charusanti P."/>
            <person name="Shaw S."/>
            <person name="Blin K."/>
            <person name="Weber T."/>
        </authorList>
    </citation>
    <scope>NUCLEOTIDE SEQUENCE</scope>
    <source>
        <strain evidence="1">NBC 01771</strain>
    </source>
</reference>
<sequence>MHLTLASGFSVADTGANPPIRILEHVYDQHVSDSLLKTSGKISNVHQGHGHDRRERSVVGMTNINKTVVVLGATGQQGGSVAAALRADGWGVRAVVRDPSGHRARSLSAAGVETVRGDLGDPESLRAAFSDAHGVFSVQPNSGQAGADVTNEDEVRFGAAVAEIAERCGVAHLVYSSAVTAGSTTGVDHLDTKSRIEAHVRNLDIASTIIRPATFMELLVTPEMGLDRGHLSFLMRPDQAMQFIAVRDIGRIVAAVFGSSDRYANRTMEIAGDALTGKALAEHLTQAAGQPISYSRLPTTLLAQDEVLGKLAALVDDGRLAGNANLDALRAEFPFLLRFDRWLAGPGAGLLDETLRSSDTGIAPR</sequence>
<protein>
    <submittedName>
        <fullName evidence="1">NmrA/HSCARG family protein</fullName>
    </submittedName>
</protein>
<dbReference type="Proteomes" id="UP001348369">
    <property type="component" value="Chromosome"/>
</dbReference>
<organism evidence="1 2">
    <name type="scientific">Streptomyces scopuliridis</name>
    <dbReference type="NCBI Taxonomy" id="452529"/>
    <lineage>
        <taxon>Bacteria</taxon>
        <taxon>Bacillati</taxon>
        <taxon>Actinomycetota</taxon>
        <taxon>Actinomycetes</taxon>
        <taxon>Kitasatosporales</taxon>
        <taxon>Streptomycetaceae</taxon>
        <taxon>Streptomyces</taxon>
    </lineage>
</organism>
<accession>A0ACD4ZBY5</accession>
<proteinExistence type="predicted"/>